<evidence type="ECO:0000313" key="2">
    <source>
        <dbReference type="EMBL" id="MFC4635447.1"/>
    </source>
</evidence>
<sequence>MKKIVVVLILVFGFVTAQAQEKIKKNTYIQKGDFIEAVLYFDNGEVSQTGFYTKEGKLTGQWVSYNQQGEKTATAQYDNGAKVGKWFFWDNDTLREVDYQDSRITAVNTWKNDGTRVVSNK</sequence>
<gene>
    <name evidence="2" type="ORF">ACFO3O_16170</name>
</gene>
<accession>A0ABV9HZ61</accession>
<dbReference type="EMBL" id="JBHSFV010000010">
    <property type="protein sequence ID" value="MFC4635447.1"/>
    <property type="molecule type" value="Genomic_DNA"/>
</dbReference>
<proteinExistence type="predicted"/>
<comment type="caution">
    <text evidence="2">The sequence shown here is derived from an EMBL/GenBank/DDBJ whole genome shotgun (WGS) entry which is preliminary data.</text>
</comment>
<keyword evidence="1" id="KW-0732">Signal</keyword>
<reference evidence="3" key="1">
    <citation type="journal article" date="2019" name="Int. J. Syst. Evol. Microbiol.">
        <title>The Global Catalogue of Microorganisms (GCM) 10K type strain sequencing project: providing services to taxonomists for standard genome sequencing and annotation.</title>
        <authorList>
            <consortium name="The Broad Institute Genomics Platform"/>
            <consortium name="The Broad Institute Genome Sequencing Center for Infectious Disease"/>
            <person name="Wu L."/>
            <person name="Ma J."/>
        </authorList>
    </citation>
    <scope>NUCLEOTIDE SEQUENCE [LARGE SCALE GENOMIC DNA]</scope>
    <source>
        <strain evidence="3">YJ-61-S</strain>
    </source>
</reference>
<dbReference type="Proteomes" id="UP001596043">
    <property type="component" value="Unassembled WGS sequence"/>
</dbReference>
<dbReference type="RefSeq" id="WP_379980673.1">
    <property type="nucleotide sequence ID" value="NZ_JBHSFV010000010.1"/>
</dbReference>
<organism evidence="2 3">
    <name type="scientific">Dokdonia ponticola</name>
    <dbReference type="NCBI Taxonomy" id="2041041"/>
    <lineage>
        <taxon>Bacteria</taxon>
        <taxon>Pseudomonadati</taxon>
        <taxon>Bacteroidota</taxon>
        <taxon>Flavobacteriia</taxon>
        <taxon>Flavobacteriales</taxon>
        <taxon>Flavobacteriaceae</taxon>
        <taxon>Dokdonia</taxon>
    </lineage>
</organism>
<dbReference type="Gene3D" id="3.90.930.1">
    <property type="match status" value="1"/>
</dbReference>
<evidence type="ECO:0000313" key="3">
    <source>
        <dbReference type="Proteomes" id="UP001596043"/>
    </source>
</evidence>
<name>A0ABV9HZ61_9FLAO</name>
<protein>
    <submittedName>
        <fullName evidence="2">Toxin-antitoxin system YwqK family antitoxin</fullName>
    </submittedName>
</protein>
<evidence type="ECO:0000256" key="1">
    <source>
        <dbReference type="SAM" id="SignalP"/>
    </source>
</evidence>
<keyword evidence="3" id="KW-1185">Reference proteome</keyword>
<feature type="chain" id="PRO_5045927641" evidence="1">
    <location>
        <begin position="20"/>
        <end position="121"/>
    </location>
</feature>
<feature type="signal peptide" evidence="1">
    <location>
        <begin position="1"/>
        <end position="19"/>
    </location>
</feature>
<dbReference type="SUPFAM" id="SSF82185">
    <property type="entry name" value="Histone H3 K4-specific methyltransferase SET7/9 N-terminal domain"/>
    <property type="match status" value="1"/>
</dbReference>